<reference evidence="1 2" key="1">
    <citation type="journal article" date="2022" name="Genome Biol. Evol.">
        <title>The Spruce Budworm Genome: Reconstructing the Evolutionary History of Antifreeze Proteins.</title>
        <authorList>
            <person name="Beliveau C."/>
            <person name="Gagne P."/>
            <person name="Picq S."/>
            <person name="Vernygora O."/>
            <person name="Keeling C.I."/>
            <person name="Pinkney K."/>
            <person name="Doucet D."/>
            <person name="Wen F."/>
            <person name="Johnston J.S."/>
            <person name="Maaroufi H."/>
            <person name="Boyle B."/>
            <person name="Laroche J."/>
            <person name="Dewar K."/>
            <person name="Juretic N."/>
            <person name="Blackburn G."/>
            <person name="Nisole A."/>
            <person name="Brunet B."/>
            <person name="Brandao M."/>
            <person name="Lumley L."/>
            <person name="Duan J."/>
            <person name="Quan G."/>
            <person name="Lucarotti C.J."/>
            <person name="Roe A.D."/>
            <person name="Sperling F.A.H."/>
            <person name="Levesque R.C."/>
            <person name="Cusson M."/>
        </authorList>
    </citation>
    <scope>NUCLEOTIDE SEQUENCE [LARGE SCALE GENOMIC DNA]</scope>
    <source>
        <strain evidence="1">Glfc:IPQL:Cfum</strain>
    </source>
</reference>
<dbReference type="Proteomes" id="UP001064048">
    <property type="component" value="Chromosome 2"/>
</dbReference>
<organism evidence="1 2">
    <name type="scientific">Choristoneura fumiferana</name>
    <name type="common">Spruce budworm moth</name>
    <name type="synonym">Archips fumiferana</name>
    <dbReference type="NCBI Taxonomy" id="7141"/>
    <lineage>
        <taxon>Eukaryota</taxon>
        <taxon>Metazoa</taxon>
        <taxon>Ecdysozoa</taxon>
        <taxon>Arthropoda</taxon>
        <taxon>Hexapoda</taxon>
        <taxon>Insecta</taxon>
        <taxon>Pterygota</taxon>
        <taxon>Neoptera</taxon>
        <taxon>Endopterygota</taxon>
        <taxon>Lepidoptera</taxon>
        <taxon>Glossata</taxon>
        <taxon>Ditrysia</taxon>
        <taxon>Tortricoidea</taxon>
        <taxon>Tortricidae</taxon>
        <taxon>Tortricinae</taxon>
        <taxon>Choristoneura</taxon>
    </lineage>
</organism>
<name>A0ACC0KWI7_CHOFU</name>
<dbReference type="EMBL" id="CM046102">
    <property type="protein sequence ID" value="KAI8440645.1"/>
    <property type="molecule type" value="Genomic_DNA"/>
</dbReference>
<protein>
    <submittedName>
        <fullName evidence="1">Uncharacterized protein</fullName>
    </submittedName>
</protein>
<sequence length="564" mass="63242">MEEEDIASNVPSPAIRKKPALIHEGSSSIMDENGEHISNHSNTNVQNSNTNVQNSNTNVQNSNPSGVTSMVYGGVQIDRLDGVSNFTSWKFQMRMALTLEGLWPCIDGTVDDAARDQRALARICLGVKPCCFQYVRDAKTSKEAWLKLSTVFEDKGLYRRVLLLRQLHRVDFSSYTSMTNYIEAVMNLVHQLESIGKTVDDEEVAELLLSSLPQDYDALVSNLETACMAKKLSSELVRTRLLQEELRKASLCENVPVAGSAFVSRDGSKRLIICNYCKRPGHISAKCYRRKRDSKNKENKTSTFFAPAFLAHDQGWYIDSGASTHMCNNKDLFHKLNKCNSHHKITIANDTQLQCEGVGEIELNTAVRKINDVYFVPKLSANLLSVSKLVQMGLTVTFNREGCFIFRECRVLGQPVASATNNRGIYKLDQNSECNFSHQVHSTLLCPRQEQQNVTDAAVPKLPIEIWHKRLGHLNFNDMKVLQNGAAHGVCFQNDNQQQLRECVACFEGKMSAKPYPVGKARRATQPLQLIHSDVCGPMPEASWGRRKVLLPSLMTLQENLLDT</sequence>
<evidence type="ECO:0000313" key="1">
    <source>
        <dbReference type="EMBL" id="KAI8440645.1"/>
    </source>
</evidence>
<evidence type="ECO:0000313" key="2">
    <source>
        <dbReference type="Proteomes" id="UP001064048"/>
    </source>
</evidence>
<gene>
    <name evidence="1" type="ORF">MSG28_001854</name>
</gene>
<proteinExistence type="predicted"/>
<accession>A0ACC0KWI7</accession>
<comment type="caution">
    <text evidence="1">The sequence shown here is derived from an EMBL/GenBank/DDBJ whole genome shotgun (WGS) entry which is preliminary data.</text>
</comment>
<keyword evidence="2" id="KW-1185">Reference proteome</keyword>